<dbReference type="Pfam" id="PF21090">
    <property type="entry name" value="P-loop_SecA"/>
    <property type="match status" value="1"/>
</dbReference>
<dbReference type="PANTHER" id="PTHR30612:SF0">
    <property type="entry name" value="CHLOROPLAST PROTEIN-TRANSPORTING ATPASE"/>
    <property type="match status" value="1"/>
</dbReference>
<dbReference type="InterPro" id="IPR000185">
    <property type="entry name" value="SecA"/>
</dbReference>
<dbReference type="GO" id="GO:0017038">
    <property type="term" value="P:protein import"/>
    <property type="evidence" value="ECO:0007669"/>
    <property type="project" value="InterPro"/>
</dbReference>
<dbReference type="GO" id="GO:0043952">
    <property type="term" value="P:protein transport by the Sec complex"/>
    <property type="evidence" value="ECO:0007669"/>
    <property type="project" value="UniProtKB-ARBA"/>
</dbReference>
<comment type="subcellular location">
    <subcellularLocation>
        <location evidence="15">Cell membrane</location>
        <topology evidence="15">Peripheral membrane protein</topology>
        <orientation evidence="15">Cytoplasmic side</orientation>
    </subcellularLocation>
    <subcellularLocation>
        <location evidence="15">Cytoplasm</location>
    </subcellularLocation>
    <text evidence="15">Distribution is 50-50.</text>
</comment>
<dbReference type="InterPro" id="IPR011116">
    <property type="entry name" value="SecA_Wing/Scaffold"/>
</dbReference>
<name>A0AAJ5VTR9_9HYPH</name>
<comment type="function">
    <text evidence="15">Part of the Sec protein translocase complex. Interacts with the SecYEG preprotein conducting channel. Has a central role in coupling the hydrolysis of ATP to the transfer of proteins into and across the cell membrane, serving both as a receptor for the preprotein-SecB complex and as an ATP-driven molecular motor driving the stepwise translocation of polypeptide chains across the membrane.</text>
</comment>
<dbReference type="InterPro" id="IPR027417">
    <property type="entry name" value="P-loop_NTPase"/>
</dbReference>
<dbReference type="GO" id="GO:0065002">
    <property type="term" value="P:intracellular protein transmembrane transport"/>
    <property type="evidence" value="ECO:0007669"/>
    <property type="project" value="UniProtKB-UniRule"/>
</dbReference>
<dbReference type="InterPro" id="IPR020937">
    <property type="entry name" value="SecA_CS"/>
</dbReference>
<evidence type="ECO:0000256" key="14">
    <source>
        <dbReference type="ARBA" id="ARBA00023136"/>
    </source>
</evidence>
<dbReference type="PROSITE" id="PS51196">
    <property type="entry name" value="SECA_MOTOR_DEAD"/>
    <property type="match status" value="1"/>
</dbReference>
<dbReference type="GO" id="GO:0005886">
    <property type="term" value="C:plasma membrane"/>
    <property type="evidence" value="ECO:0007669"/>
    <property type="project" value="UniProtKB-SubCell"/>
</dbReference>
<evidence type="ECO:0000313" key="19">
    <source>
        <dbReference type="EMBL" id="WEK04634.1"/>
    </source>
</evidence>
<dbReference type="CDD" id="cd17928">
    <property type="entry name" value="DEXDc_SecA"/>
    <property type="match status" value="1"/>
</dbReference>
<evidence type="ECO:0000256" key="6">
    <source>
        <dbReference type="ARBA" id="ARBA00022519"/>
    </source>
</evidence>
<evidence type="ECO:0000256" key="12">
    <source>
        <dbReference type="ARBA" id="ARBA00022967"/>
    </source>
</evidence>
<dbReference type="InterPro" id="IPR004027">
    <property type="entry name" value="SEC_C_motif"/>
</dbReference>
<feature type="binding site" evidence="15">
    <location>
        <position position="501"/>
    </location>
    <ligand>
        <name>ATP</name>
        <dbReference type="ChEBI" id="CHEBI:30616"/>
    </ligand>
</feature>
<dbReference type="InterPro" id="IPR011115">
    <property type="entry name" value="SecA_DEAD"/>
</dbReference>
<dbReference type="CDD" id="cd18803">
    <property type="entry name" value="SF2_C_secA"/>
    <property type="match status" value="1"/>
</dbReference>
<reference evidence="19" key="1">
    <citation type="submission" date="2023-03" db="EMBL/GenBank/DDBJ databases">
        <title>Andean soil-derived lignocellulolytic bacterial consortium as a source of novel taxa and putative plastic-active enzymes.</title>
        <authorList>
            <person name="Diaz-Garcia L."/>
            <person name="Chuvochina M."/>
            <person name="Feuerriegel G."/>
            <person name="Bunk B."/>
            <person name="Sproer C."/>
            <person name="Streit W.R."/>
            <person name="Rodriguez L.M."/>
            <person name="Overmann J."/>
            <person name="Jimenez D.J."/>
        </authorList>
    </citation>
    <scope>NUCLEOTIDE SEQUENCE</scope>
    <source>
        <strain evidence="19">MAG 4196</strain>
    </source>
</reference>
<accession>A0AAJ5VTR9</accession>
<dbReference type="Pfam" id="PF02810">
    <property type="entry name" value="SEC-C"/>
    <property type="match status" value="1"/>
</dbReference>
<evidence type="ECO:0000256" key="8">
    <source>
        <dbReference type="ARBA" id="ARBA00022741"/>
    </source>
</evidence>
<dbReference type="Pfam" id="PF07517">
    <property type="entry name" value="SecA_DEAD"/>
    <property type="match status" value="1"/>
</dbReference>
<dbReference type="InterPro" id="IPR044722">
    <property type="entry name" value="SecA_SF2_C"/>
</dbReference>
<evidence type="ECO:0000256" key="1">
    <source>
        <dbReference type="ARBA" id="ARBA00001947"/>
    </source>
</evidence>
<dbReference type="Gene3D" id="1.10.3060.10">
    <property type="entry name" value="Helical scaffold and wing domains of SecA"/>
    <property type="match status" value="1"/>
</dbReference>
<feature type="binding site" evidence="15">
    <location>
        <position position="88"/>
    </location>
    <ligand>
        <name>ATP</name>
        <dbReference type="ChEBI" id="CHEBI:30616"/>
    </ligand>
</feature>
<dbReference type="Gene3D" id="3.90.1440.10">
    <property type="entry name" value="SecA, preprotein cross-linking domain"/>
    <property type="match status" value="1"/>
</dbReference>
<evidence type="ECO:0000256" key="2">
    <source>
        <dbReference type="ARBA" id="ARBA00007650"/>
    </source>
</evidence>
<comment type="cofactor">
    <cofactor evidence="1">
        <name>Zn(2+)</name>
        <dbReference type="ChEBI" id="CHEBI:29105"/>
    </cofactor>
</comment>
<dbReference type="PANTHER" id="PTHR30612">
    <property type="entry name" value="SECA INNER MEMBRANE COMPONENT OF SEC PROTEIN SECRETION SYSTEM"/>
    <property type="match status" value="1"/>
</dbReference>
<dbReference type="FunFam" id="3.90.1440.10:FF:000001">
    <property type="entry name" value="Preprotein translocase subunit SecA"/>
    <property type="match status" value="1"/>
</dbReference>
<keyword evidence="3 15" id="KW-0813">Transport</keyword>
<comment type="subunit">
    <text evidence="15">Monomer and homodimer. Part of the essential Sec protein translocation apparatus which comprises SecA, SecYEG and auxiliary proteins SecDF-YajC and YidC.</text>
</comment>
<evidence type="ECO:0000256" key="11">
    <source>
        <dbReference type="ARBA" id="ARBA00022927"/>
    </source>
</evidence>
<dbReference type="FunFam" id="3.40.50.300:FF:000113">
    <property type="entry name" value="Preprotein translocase subunit SecA"/>
    <property type="match status" value="1"/>
</dbReference>
<keyword evidence="9" id="KW-0862">Zinc</keyword>
<keyword evidence="11 15" id="KW-0653">Protein transport</keyword>
<keyword evidence="4 15" id="KW-1003">Cell membrane</keyword>
<feature type="binding site" evidence="15">
    <location>
        <begin position="106"/>
        <end position="110"/>
    </location>
    <ligand>
        <name>ATP</name>
        <dbReference type="ChEBI" id="CHEBI:30616"/>
    </ligand>
</feature>
<dbReference type="Pfam" id="PF07516">
    <property type="entry name" value="SecA_SW"/>
    <property type="match status" value="1"/>
</dbReference>
<dbReference type="AlphaFoldDB" id="A0AAJ5VTR9"/>
<dbReference type="GO" id="GO:0008564">
    <property type="term" value="F:protein-exporting ATPase activity"/>
    <property type="evidence" value="ECO:0007669"/>
    <property type="project" value="UniProtKB-EC"/>
</dbReference>
<dbReference type="HAMAP" id="MF_01382">
    <property type="entry name" value="SecA"/>
    <property type="match status" value="1"/>
</dbReference>
<keyword evidence="7" id="KW-0479">Metal-binding</keyword>
<dbReference type="PRINTS" id="PR00906">
    <property type="entry name" value="SECA"/>
</dbReference>
<dbReference type="PROSITE" id="PS51192">
    <property type="entry name" value="HELICASE_ATP_BIND_1"/>
    <property type="match status" value="1"/>
</dbReference>
<evidence type="ECO:0000256" key="4">
    <source>
        <dbReference type="ARBA" id="ARBA00022475"/>
    </source>
</evidence>
<dbReference type="EMBL" id="CP119312">
    <property type="protein sequence ID" value="WEK04634.1"/>
    <property type="molecule type" value="Genomic_DNA"/>
</dbReference>
<dbReference type="Pfam" id="PF01043">
    <property type="entry name" value="SecA_PP_bind"/>
    <property type="match status" value="1"/>
</dbReference>
<dbReference type="InterPro" id="IPR014001">
    <property type="entry name" value="Helicase_ATP-bd"/>
</dbReference>
<dbReference type="SUPFAM" id="SSF81886">
    <property type="entry name" value="Helical scaffold and wing domains of SecA"/>
    <property type="match status" value="1"/>
</dbReference>
<dbReference type="FunFam" id="1.10.3060.10:FF:000003">
    <property type="entry name" value="Protein translocase subunit SecA"/>
    <property type="match status" value="1"/>
</dbReference>
<evidence type="ECO:0000259" key="17">
    <source>
        <dbReference type="PROSITE" id="PS51192"/>
    </source>
</evidence>
<dbReference type="FunFam" id="3.40.50.300:FF:000334">
    <property type="entry name" value="Protein translocase subunit SecA"/>
    <property type="match status" value="1"/>
</dbReference>
<protein>
    <recommendedName>
        <fullName evidence="15 16">Protein translocase subunit SecA</fullName>
        <ecNumber evidence="15">7.4.2.8</ecNumber>
    </recommendedName>
</protein>
<comment type="similarity">
    <text evidence="2 15 16">Belongs to the SecA family.</text>
</comment>
<keyword evidence="6" id="KW-0997">Cell inner membrane</keyword>
<dbReference type="SMART" id="SM00958">
    <property type="entry name" value="SecA_PP_bind"/>
    <property type="match status" value="1"/>
</dbReference>
<evidence type="ECO:0000256" key="15">
    <source>
        <dbReference type="HAMAP-Rule" id="MF_01382"/>
    </source>
</evidence>
<evidence type="ECO:0000256" key="7">
    <source>
        <dbReference type="ARBA" id="ARBA00022723"/>
    </source>
</evidence>
<dbReference type="InterPro" id="IPR036670">
    <property type="entry name" value="SecA_X-link_sf"/>
</dbReference>
<keyword evidence="12 15" id="KW-1278">Translocase</keyword>
<dbReference type="SMART" id="SM00957">
    <property type="entry name" value="SecA_DEAD"/>
    <property type="match status" value="1"/>
</dbReference>
<feature type="domain" description="Helicase ATP-binding" evidence="17">
    <location>
        <begin position="90"/>
        <end position="248"/>
    </location>
</feature>
<keyword evidence="14 15" id="KW-0472">Membrane</keyword>
<dbReference type="EC" id="7.4.2.8" evidence="15"/>
<evidence type="ECO:0000256" key="13">
    <source>
        <dbReference type="ARBA" id="ARBA00023010"/>
    </source>
</evidence>
<dbReference type="GO" id="GO:0046872">
    <property type="term" value="F:metal ion binding"/>
    <property type="evidence" value="ECO:0007669"/>
    <property type="project" value="UniProtKB-KW"/>
</dbReference>
<dbReference type="PROSITE" id="PS01312">
    <property type="entry name" value="SECA"/>
    <property type="match status" value="1"/>
</dbReference>
<keyword evidence="8 15" id="KW-0547">Nucleotide-binding</keyword>
<evidence type="ECO:0000256" key="5">
    <source>
        <dbReference type="ARBA" id="ARBA00022490"/>
    </source>
</evidence>
<evidence type="ECO:0000259" key="18">
    <source>
        <dbReference type="PROSITE" id="PS51196"/>
    </source>
</evidence>
<evidence type="ECO:0000313" key="20">
    <source>
        <dbReference type="Proteomes" id="UP001217476"/>
    </source>
</evidence>
<organism evidence="19 20">
    <name type="scientific">Candidatus Devosia phytovorans</name>
    <dbReference type="NCBI Taxonomy" id="3121372"/>
    <lineage>
        <taxon>Bacteria</taxon>
        <taxon>Pseudomonadati</taxon>
        <taxon>Pseudomonadota</taxon>
        <taxon>Alphaproteobacteria</taxon>
        <taxon>Hyphomicrobiales</taxon>
        <taxon>Devosiaceae</taxon>
        <taxon>Devosia</taxon>
    </lineage>
</organism>
<evidence type="ECO:0000256" key="9">
    <source>
        <dbReference type="ARBA" id="ARBA00022833"/>
    </source>
</evidence>
<dbReference type="GO" id="GO:0006605">
    <property type="term" value="P:protein targeting"/>
    <property type="evidence" value="ECO:0007669"/>
    <property type="project" value="UniProtKB-UniRule"/>
</dbReference>
<evidence type="ECO:0000256" key="16">
    <source>
        <dbReference type="RuleBase" id="RU003874"/>
    </source>
</evidence>
<dbReference type="NCBIfam" id="NF009538">
    <property type="entry name" value="PRK12904.1"/>
    <property type="match status" value="1"/>
</dbReference>
<dbReference type="SUPFAM" id="SSF81767">
    <property type="entry name" value="Pre-protein crosslinking domain of SecA"/>
    <property type="match status" value="1"/>
</dbReference>
<dbReference type="InterPro" id="IPR036266">
    <property type="entry name" value="SecA_Wing/Scaffold_sf"/>
</dbReference>
<comment type="catalytic activity">
    <reaction evidence="15">
        <text>ATP + H2O + cellular proteinSide 1 = ADP + phosphate + cellular proteinSide 2.</text>
        <dbReference type="EC" id="7.4.2.8"/>
    </reaction>
</comment>
<keyword evidence="5 15" id="KW-0963">Cytoplasm</keyword>
<dbReference type="Gene3D" id="3.10.450.50">
    <property type="match status" value="1"/>
</dbReference>
<dbReference type="GO" id="GO:0005829">
    <property type="term" value="C:cytosol"/>
    <property type="evidence" value="ECO:0007669"/>
    <property type="project" value="TreeGrafter"/>
</dbReference>
<proteinExistence type="inferred from homology"/>
<dbReference type="InterPro" id="IPR011130">
    <property type="entry name" value="SecA_preprotein_X-link_dom"/>
</dbReference>
<dbReference type="GO" id="GO:0031522">
    <property type="term" value="C:cell envelope Sec protein transport complex"/>
    <property type="evidence" value="ECO:0007669"/>
    <property type="project" value="TreeGrafter"/>
</dbReference>
<sequence>MAFGSLARRIFGSPSDRSVKRFQTKVAAINALEPELEKLSDDELRARTAEFKAHLEKGGSLDDLIVPAFATVREAAKRVLGMRHFDVQLIGGMVMNESGIAEMRTGEGKTLVATLPMYLNALTGKGAHLVTVNDYLVKRDAAWMGQVYNFLGLSWGVIVHGLTDAERKAAYTADITYGTNNELGFDYLRDNMKYTRQQMVQRGHAFAIVDEVDSILIDEARTPLIISGPSDDRSDLYTRIDTLMPIIGEEDYDLDEKQRAATFTDQGIEKLEARLAEEGLLKSGSLYDVENVALVHHANSALRAHKLFRKDKDYIVRNDEVVIIDEFSGRMMPGRRYSEGLHQALEAKEHVKIQPENQTLASITFQNYFRLYKKLAGMTGTAATEAEEFADIYKLDVVTVPTNVPVQRKDDEDAIFRTAAEKFDAIAELIKDCHKRGQPVLVGTTSIEKSEMLADILKGKGVGAMNVLNARHHEQEAFIVADAGLPGAITIATNMAGRGTDIQLGGNLEMRITKEAEGLEGAEREAKIAEIKKTIAEHKAQALAAGGLMVIGTERHESRRIDNQLRGRSGRQGDPGHSAFFLSLQDDLMRIFPVDSMDSMLGKLGLEQGESITHPWVTKAIERAQGKVEARNFDIRKNILKYDDVMNDQRKVIFEQRIELMDAEDVSETVVEMRHDVVDNIITKAIPPRSYPEQWNVEQLEAAAKTYLNIDVPVKDWAAEEGIDGEVVTERLIGAVDEAAAAKEARTIAMLSEAGQPNPGVMRQVEKSILLQSIDGLWREHLVTLDHLSKVVGWRGIAQRDPLTEYKQEAYELFQGLLANLRELVTTQLSHVELQPRPVAPLPVPDLTRLRETHIDPLTGENDADGGDTIAGSLGAVGNDPSLAPIDPKLLEGVSRNAPCPCGSGKKFKHCHGAF</sequence>
<dbReference type="SUPFAM" id="SSF52540">
    <property type="entry name" value="P-loop containing nucleoside triphosphate hydrolases"/>
    <property type="match status" value="2"/>
</dbReference>
<dbReference type="Gene3D" id="3.40.50.300">
    <property type="entry name" value="P-loop containing nucleotide triphosphate hydrolases"/>
    <property type="match status" value="2"/>
</dbReference>
<evidence type="ECO:0000256" key="3">
    <source>
        <dbReference type="ARBA" id="ARBA00022448"/>
    </source>
</evidence>
<dbReference type="GO" id="GO:0005524">
    <property type="term" value="F:ATP binding"/>
    <property type="evidence" value="ECO:0007669"/>
    <property type="project" value="UniProtKB-UniRule"/>
</dbReference>
<evidence type="ECO:0000256" key="10">
    <source>
        <dbReference type="ARBA" id="ARBA00022840"/>
    </source>
</evidence>
<keyword evidence="13 15" id="KW-0811">Translocation</keyword>
<gene>
    <name evidence="15 19" type="primary">secA</name>
    <name evidence="19" type="ORF">P0Y65_21065</name>
</gene>
<keyword evidence="10 15" id="KW-0067">ATP-binding</keyword>
<dbReference type="InterPro" id="IPR014018">
    <property type="entry name" value="SecA_motor_DEAD"/>
</dbReference>
<dbReference type="NCBIfam" id="TIGR00963">
    <property type="entry name" value="secA"/>
    <property type="match status" value="1"/>
</dbReference>
<feature type="domain" description="SecA family profile" evidence="18">
    <location>
        <begin position="4"/>
        <end position="613"/>
    </location>
</feature>
<dbReference type="Proteomes" id="UP001217476">
    <property type="component" value="Chromosome"/>
</dbReference>